<dbReference type="EMBL" id="QMFY01000001">
    <property type="protein sequence ID" value="RAW02937.1"/>
    <property type="molecule type" value="Genomic_DNA"/>
</dbReference>
<organism evidence="3 4">
    <name type="scientific">Pseudochryseolinea flava</name>
    <dbReference type="NCBI Taxonomy" id="2059302"/>
    <lineage>
        <taxon>Bacteria</taxon>
        <taxon>Pseudomonadati</taxon>
        <taxon>Bacteroidota</taxon>
        <taxon>Cytophagia</taxon>
        <taxon>Cytophagales</taxon>
        <taxon>Fulvivirgaceae</taxon>
        <taxon>Pseudochryseolinea</taxon>
    </lineage>
</organism>
<accession>A0A364Y7I3</accession>
<evidence type="ECO:0000313" key="4">
    <source>
        <dbReference type="Proteomes" id="UP000251889"/>
    </source>
</evidence>
<dbReference type="GO" id="GO:0004016">
    <property type="term" value="F:adenylate cyclase activity"/>
    <property type="evidence" value="ECO:0007669"/>
    <property type="project" value="UniProtKB-ARBA"/>
</dbReference>
<dbReference type="InterPro" id="IPR050697">
    <property type="entry name" value="Adenylyl/Guanylyl_Cyclase_3/4"/>
</dbReference>
<reference evidence="3 4" key="1">
    <citation type="submission" date="2018-06" db="EMBL/GenBank/DDBJ databases">
        <title>Chryseolinea flavus sp. nov., a member of the phylum Bacteroidetes isolated from soil.</title>
        <authorList>
            <person name="Li Y."/>
            <person name="Wang J."/>
        </authorList>
    </citation>
    <scope>NUCLEOTIDE SEQUENCE [LARGE SCALE GENOMIC DNA]</scope>
    <source>
        <strain evidence="3 4">SDU1-6</strain>
    </source>
</reference>
<dbReference type="Proteomes" id="UP000251889">
    <property type="component" value="Unassembled WGS sequence"/>
</dbReference>
<dbReference type="CDD" id="cd07302">
    <property type="entry name" value="CHD"/>
    <property type="match status" value="1"/>
</dbReference>
<feature type="transmembrane region" description="Helical" evidence="1">
    <location>
        <begin position="49"/>
        <end position="73"/>
    </location>
</feature>
<gene>
    <name evidence="3" type="ORF">DQQ10_02190</name>
</gene>
<dbReference type="AlphaFoldDB" id="A0A364Y7I3"/>
<evidence type="ECO:0000256" key="1">
    <source>
        <dbReference type="SAM" id="Phobius"/>
    </source>
</evidence>
<keyword evidence="1" id="KW-0472">Membrane</keyword>
<feature type="transmembrane region" description="Helical" evidence="1">
    <location>
        <begin position="85"/>
        <end position="108"/>
    </location>
</feature>
<dbReference type="GO" id="GO:0035556">
    <property type="term" value="P:intracellular signal transduction"/>
    <property type="evidence" value="ECO:0007669"/>
    <property type="project" value="InterPro"/>
</dbReference>
<name>A0A364Y7I3_9BACT</name>
<evidence type="ECO:0000259" key="2">
    <source>
        <dbReference type="PROSITE" id="PS50125"/>
    </source>
</evidence>
<protein>
    <submittedName>
        <fullName evidence="3">Adenylate/guanylate cyclase domain-containing protein</fullName>
    </submittedName>
</protein>
<dbReference type="PANTHER" id="PTHR43081:SF1">
    <property type="entry name" value="ADENYLATE CYCLASE, TERMINAL-DIFFERENTIATION SPECIFIC"/>
    <property type="match status" value="1"/>
</dbReference>
<sequence>MSNRKQIQFKQLTVIAGTWIVAGVLIALYDHLVLMTASPKGAAASYSLLFSICFSAGSGLLGALLGGSFLIFYINVKYQDKPYGYTILSVISSFLLIVLLVSLIRGAITLPNISGKPLLHADTLSLLPSFLLDATRAKNILVWLSIVSITQLLLQFSNKFGQGAFAHIIRGKYNTPQREEKIFLFLDLNSSTQIAEQLGDEKYHALLKDFFADITNPILDNKGEIYQYVGDEVVISWDYQVGIFDNRCIRTFFDIKKCIHDNQDKYLKRYGLVPDFKGGVHSGKVIAGEVGTIKREVTYSGDVLNTTSRILSMCRQLGAEILTSASLSNALTLDKQYVAHSLGAIKLKGKEKEIVLNAISA</sequence>
<keyword evidence="1" id="KW-1133">Transmembrane helix</keyword>
<proteinExistence type="predicted"/>
<dbReference type="InterPro" id="IPR029787">
    <property type="entry name" value="Nucleotide_cyclase"/>
</dbReference>
<dbReference type="GO" id="GO:0009190">
    <property type="term" value="P:cyclic nucleotide biosynthetic process"/>
    <property type="evidence" value="ECO:0007669"/>
    <property type="project" value="InterPro"/>
</dbReference>
<dbReference type="SUPFAM" id="SSF55073">
    <property type="entry name" value="Nucleotide cyclase"/>
    <property type="match status" value="1"/>
</dbReference>
<feature type="transmembrane region" description="Helical" evidence="1">
    <location>
        <begin position="12"/>
        <end position="29"/>
    </location>
</feature>
<dbReference type="Pfam" id="PF00211">
    <property type="entry name" value="Guanylate_cyc"/>
    <property type="match status" value="1"/>
</dbReference>
<dbReference type="PROSITE" id="PS50125">
    <property type="entry name" value="GUANYLATE_CYCLASE_2"/>
    <property type="match status" value="1"/>
</dbReference>
<comment type="caution">
    <text evidence="3">The sequence shown here is derived from an EMBL/GenBank/DDBJ whole genome shotgun (WGS) entry which is preliminary data.</text>
</comment>
<dbReference type="RefSeq" id="WP_112745151.1">
    <property type="nucleotide sequence ID" value="NZ_QMFY01000001.1"/>
</dbReference>
<feature type="domain" description="Guanylate cyclase" evidence="2">
    <location>
        <begin position="182"/>
        <end position="311"/>
    </location>
</feature>
<dbReference type="OrthoDB" id="9768499at2"/>
<dbReference type="PANTHER" id="PTHR43081">
    <property type="entry name" value="ADENYLATE CYCLASE, TERMINAL-DIFFERENTIATION SPECIFIC-RELATED"/>
    <property type="match status" value="1"/>
</dbReference>
<dbReference type="InterPro" id="IPR001054">
    <property type="entry name" value="A/G_cyclase"/>
</dbReference>
<evidence type="ECO:0000313" key="3">
    <source>
        <dbReference type="EMBL" id="RAW02937.1"/>
    </source>
</evidence>
<dbReference type="Gene3D" id="3.30.70.1230">
    <property type="entry name" value="Nucleotide cyclase"/>
    <property type="match status" value="1"/>
</dbReference>
<keyword evidence="4" id="KW-1185">Reference proteome</keyword>
<keyword evidence="1" id="KW-0812">Transmembrane</keyword>